<name>A0A9W6U6F4_9STRA</name>
<dbReference type="Proteomes" id="UP001165121">
    <property type="component" value="Unassembled WGS sequence"/>
</dbReference>
<dbReference type="EMBL" id="BSXT01000429">
    <property type="protein sequence ID" value="GMF27167.1"/>
    <property type="molecule type" value="Genomic_DNA"/>
</dbReference>
<dbReference type="AlphaFoldDB" id="A0A9W6U6F4"/>
<accession>A0A9W6U6F4</accession>
<sequence>METSDELIYPVEVIAVTNLSFSGAASEESTSSSFAILESNSFTLRTMRYTQPPPSVIDLLSSDADAEEQNFVECSQYEDKMHAKDNSMESSTKGDDKIDSGDFECAVCDYCEDDYG</sequence>
<gene>
    <name evidence="1" type="ORF">Pfra01_000532400</name>
</gene>
<evidence type="ECO:0000313" key="2">
    <source>
        <dbReference type="Proteomes" id="UP001165121"/>
    </source>
</evidence>
<organism evidence="1 2">
    <name type="scientific">Phytophthora fragariaefolia</name>
    <dbReference type="NCBI Taxonomy" id="1490495"/>
    <lineage>
        <taxon>Eukaryota</taxon>
        <taxon>Sar</taxon>
        <taxon>Stramenopiles</taxon>
        <taxon>Oomycota</taxon>
        <taxon>Peronosporomycetes</taxon>
        <taxon>Peronosporales</taxon>
        <taxon>Peronosporaceae</taxon>
        <taxon>Phytophthora</taxon>
    </lineage>
</organism>
<proteinExistence type="predicted"/>
<keyword evidence="2" id="KW-1185">Reference proteome</keyword>
<protein>
    <submittedName>
        <fullName evidence="1">Unnamed protein product</fullName>
    </submittedName>
</protein>
<reference evidence="1" key="1">
    <citation type="submission" date="2023-04" db="EMBL/GenBank/DDBJ databases">
        <title>Phytophthora fragariaefolia NBRC 109709.</title>
        <authorList>
            <person name="Ichikawa N."/>
            <person name="Sato H."/>
            <person name="Tonouchi N."/>
        </authorList>
    </citation>
    <scope>NUCLEOTIDE SEQUENCE</scope>
    <source>
        <strain evidence="1">NBRC 109709</strain>
    </source>
</reference>
<evidence type="ECO:0000313" key="1">
    <source>
        <dbReference type="EMBL" id="GMF27167.1"/>
    </source>
</evidence>
<comment type="caution">
    <text evidence="1">The sequence shown here is derived from an EMBL/GenBank/DDBJ whole genome shotgun (WGS) entry which is preliminary data.</text>
</comment>